<name>A0A1I2Q9Y8_9BACT</name>
<keyword evidence="1" id="KW-0472">Membrane</keyword>
<reference evidence="3" key="1">
    <citation type="submission" date="2016-10" db="EMBL/GenBank/DDBJ databases">
        <authorList>
            <person name="Varghese N."/>
            <person name="Submissions S."/>
        </authorList>
    </citation>
    <scope>NUCLEOTIDE SEQUENCE [LARGE SCALE GENOMIC DNA]</scope>
    <source>
        <strain evidence="3">DSM 19315</strain>
    </source>
</reference>
<dbReference type="EMBL" id="FOPC01000002">
    <property type="protein sequence ID" value="SFG22461.1"/>
    <property type="molecule type" value="Genomic_DNA"/>
</dbReference>
<keyword evidence="1" id="KW-1133">Transmembrane helix</keyword>
<protein>
    <submittedName>
        <fullName evidence="2">Uncharacterized protein</fullName>
    </submittedName>
</protein>
<dbReference type="STRING" id="435880.SAMN04487988_10281"/>
<dbReference type="AlphaFoldDB" id="A0A1I2Q9Y8"/>
<feature type="transmembrane region" description="Helical" evidence="1">
    <location>
        <begin position="23"/>
        <end position="42"/>
    </location>
</feature>
<keyword evidence="3" id="KW-1185">Reference proteome</keyword>
<sequence length="246" mass="29376">MNMFRIFRSLRISLLGHNKIGKYLKYAFGEVILVVIGILLALQINTWNEERKISKERNQFMQSIKEDLIADTLDLNETLGQWNIQLAELNTFKQQVNSTKTIDSLIFLVRYEFSPYFSSFSGFNDNTYRSMLNTGKLSILHPELRKVLQAHYHQQLDTKEWHDNQIELYQTVVRTYTDQFPMNIDAKFIRNQALEDIIWKDINPRQLLLVLNSWGTRKSFYYQTHIPRFEDRLQETAYILKTYFNK</sequence>
<accession>A0A1I2Q9Y8</accession>
<dbReference type="Pfam" id="PF19578">
    <property type="entry name" value="DUF6090"/>
    <property type="match status" value="1"/>
</dbReference>
<evidence type="ECO:0000313" key="3">
    <source>
        <dbReference type="Proteomes" id="UP000199642"/>
    </source>
</evidence>
<proteinExistence type="predicted"/>
<evidence type="ECO:0000313" key="2">
    <source>
        <dbReference type="EMBL" id="SFG22461.1"/>
    </source>
</evidence>
<gene>
    <name evidence="2" type="ORF">SAMN04487988_10281</name>
</gene>
<dbReference type="InterPro" id="IPR045749">
    <property type="entry name" value="DUF6090"/>
</dbReference>
<keyword evidence="1" id="KW-0812">Transmembrane</keyword>
<organism evidence="2 3">
    <name type="scientific">Algoriphagus hitonicola</name>
    <dbReference type="NCBI Taxonomy" id="435880"/>
    <lineage>
        <taxon>Bacteria</taxon>
        <taxon>Pseudomonadati</taxon>
        <taxon>Bacteroidota</taxon>
        <taxon>Cytophagia</taxon>
        <taxon>Cytophagales</taxon>
        <taxon>Cyclobacteriaceae</taxon>
        <taxon>Algoriphagus</taxon>
    </lineage>
</organism>
<evidence type="ECO:0000256" key="1">
    <source>
        <dbReference type="SAM" id="Phobius"/>
    </source>
</evidence>
<dbReference type="Proteomes" id="UP000199642">
    <property type="component" value="Unassembled WGS sequence"/>
</dbReference>